<protein>
    <recommendedName>
        <fullName evidence="4">Type-4 uracil-DNA glycosylase</fullName>
        <ecNumber evidence="3">3.2.2.27</ecNumber>
    </recommendedName>
</protein>
<dbReference type="InterPro" id="IPR036895">
    <property type="entry name" value="Uracil-DNA_glycosylase-like_sf"/>
</dbReference>
<dbReference type="AlphaFoldDB" id="A0A9E9LA82"/>
<keyword evidence="10" id="KW-0411">Iron-sulfur</keyword>
<accession>A0A9E9LA82</accession>
<dbReference type="PANTHER" id="PTHR33693">
    <property type="entry name" value="TYPE-5 URACIL-DNA GLYCOSYLASE"/>
    <property type="match status" value="1"/>
</dbReference>
<evidence type="ECO:0000313" key="12">
    <source>
        <dbReference type="EMBL" id="WAV90592.1"/>
    </source>
</evidence>
<dbReference type="SUPFAM" id="SSF52141">
    <property type="entry name" value="Uracil-DNA glycosylase-like"/>
    <property type="match status" value="1"/>
</dbReference>
<dbReference type="InterPro" id="IPR005273">
    <property type="entry name" value="Ura-DNA_glyco_family4"/>
</dbReference>
<dbReference type="EC" id="3.2.2.27" evidence="3"/>
<dbReference type="RefSeq" id="WP_269282525.1">
    <property type="nucleotide sequence ID" value="NZ_CP098251.1"/>
</dbReference>
<keyword evidence="5" id="KW-0004">4Fe-4S</keyword>
<sequence>MSELDENTRRRYLKEMGITVWSLRDTVPVPEMPAAAAAVQSETVVPEAEKRHIVSSHRPVRQDVSPAPEPDIPSFLSDLPPPEAFFDNLPPPSSFHDDIPLPVHPEPEFVPSSETASVQAPDSWEKILGEIGHCKRCHLCRTRHKVVPGIGDRNADWLFVGEGPGFHEDQQGEPFVGRSGKLLDAMMAAMHMKRGENVYIANVVKCRASNEAGKDRQPTEEEAATCMPYLERQIDLIKPKIMVALGKTAAVALLNTGRDVSLGSLRNREHFFRNGGRKIPLVVTYHPSYLLRTPAGKKQAWQDLCRAMDIYDAEKKKEA</sequence>
<dbReference type="InterPro" id="IPR051536">
    <property type="entry name" value="UDG_Type-4/5"/>
</dbReference>
<evidence type="ECO:0000256" key="9">
    <source>
        <dbReference type="ARBA" id="ARBA00023004"/>
    </source>
</evidence>
<dbReference type="SMART" id="SM00987">
    <property type="entry name" value="UreE_C"/>
    <property type="match status" value="1"/>
</dbReference>
<evidence type="ECO:0000256" key="7">
    <source>
        <dbReference type="ARBA" id="ARBA00022763"/>
    </source>
</evidence>
<keyword evidence="8" id="KW-0378">Hydrolase</keyword>
<evidence type="ECO:0000256" key="1">
    <source>
        <dbReference type="ARBA" id="ARBA00001400"/>
    </source>
</evidence>
<evidence type="ECO:0000256" key="10">
    <source>
        <dbReference type="ARBA" id="ARBA00023014"/>
    </source>
</evidence>
<dbReference type="CDD" id="cd10030">
    <property type="entry name" value="UDG-F4_TTUDGA_SPO1dp_like"/>
    <property type="match status" value="1"/>
</dbReference>
<dbReference type="Gene3D" id="3.40.470.10">
    <property type="entry name" value="Uracil-DNA glycosylase-like domain"/>
    <property type="match status" value="1"/>
</dbReference>
<dbReference type="Pfam" id="PF03167">
    <property type="entry name" value="UDG"/>
    <property type="match status" value="1"/>
</dbReference>
<keyword evidence="6" id="KW-0479">Metal-binding</keyword>
<dbReference type="InterPro" id="IPR005122">
    <property type="entry name" value="Uracil-DNA_glycosylase-like"/>
</dbReference>
<dbReference type="EMBL" id="CP098251">
    <property type="protein sequence ID" value="WAV90592.1"/>
    <property type="molecule type" value="Genomic_DNA"/>
</dbReference>
<keyword evidence="7" id="KW-0227">DNA damage</keyword>
<evidence type="ECO:0000256" key="3">
    <source>
        <dbReference type="ARBA" id="ARBA00012030"/>
    </source>
</evidence>
<keyword evidence="9" id="KW-0408">Iron</keyword>
<dbReference type="SMART" id="SM00986">
    <property type="entry name" value="UDG"/>
    <property type="match status" value="1"/>
</dbReference>
<proteinExistence type="inferred from homology"/>
<evidence type="ECO:0000256" key="2">
    <source>
        <dbReference type="ARBA" id="ARBA00006521"/>
    </source>
</evidence>
<dbReference type="GO" id="GO:0006281">
    <property type="term" value="P:DNA repair"/>
    <property type="evidence" value="ECO:0007669"/>
    <property type="project" value="UniProtKB-KW"/>
</dbReference>
<evidence type="ECO:0000256" key="11">
    <source>
        <dbReference type="ARBA" id="ARBA00023204"/>
    </source>
</evidence>
<gene>
    <name evidence="12" type="ORF">NB646_06900</name>
</gene>
<evidence type="ECO:0000256" key="5">
    <source>
        <dbReference type="ARBA" id="ARBA00022485"/>
    </source>
</evidence>
<evidence type="ECO:0000256" key="4">
    <source>
        <dbReference type="ARBA" id="ARBA00019403"/>
    </source>
</evidence>
<evidence type="ECO:0000256" key="6">
    <source>
        <dbReference type="ARBA" id="ARBA00022723"/>
    </source>
</evidence>
<dbReference type="GO" id="GO:0004844">
    <property type="term" value="F:uracil DNA N-glycosylase activity"/>
    <property type="evidence" value="ECO:0007669"/>
    <property type="project" value="UniProtKB-EC"/>
</dbReference>
<dbReference type="GO" id="GO:0046872">
    <property type="term" value="F:metal ion binding"/>
    <property type="evidence" value="ECO:0007669"/>
    <property type="project" value="UniProtKB-KW"/>
</dbReference>
<keyword evidence="11" id="KW-0234">DNA repair</keyword>
<dbReference type="GO" id="GO:0051539">
    <property type="term" value="F:4 iron, 4 sulfur cluster binding"/>
    <property type="evidence" value="ECO:0007669"/>
    <property type="project" value="UniProtKB-KW"/>
</dbReference>
<reference evidence="12" key="1">
    <citation type="journal article" date="2022" name="Front. Microbiol.">
        <title>New perspectives on an old grouping: The genomic and phenotypic variability of Oxalobacter formigenes and the implications for calcium oxalate stone prevention.</title>
        <authorList>
            <person name="Chmiel J.A."/>
            <person name="Carr C."/>
            <person name="Stuivenberg G.A."/>
            <person name="Venema R."/>
            <person name="Chanyi R.M."/>
            <person name="Al K.F."/>
            <person name="Giguere D."/>
            <person name="Say H."/>
            <person name="Akouris P.P."/>
            <person name="Dominguez Romero S.A."/>
            <person name="Kwong A."/>
            <person name="Tai V."/>
            <person name="Koval S.F."/>
            <person name="Razvi H."/>
            <person name="Bjazevic J."/>
            <person name="Burton J.P."/>
        </authorList>
    </citation>
    <scope>NUCLEOTIDE SEQUENCE</scope>
    <source>
        <strain evidence="12">OxK</strain>
    </source>
</reference>
<evidence type="ECO:0000256" key="8">
    <source>
        <dbReference type="ARBA" id="ARBA00022801"/>
    </source>
</evidence>
<dbReference type="PANTHER" id="PTHR33693:SF1">
    <property type="entry name" value="TYPE-4 URACIL-DNA GLYCOSYLASE"/>
    <property type="match status" value="1"/>
</dbReference>
<name>A0A9E9LA82_9BURK</name>
<organism evidence="12">
    <name type="scientific">Oxalobacter aliiformigenes</name>
    <dbReference type="NCBI Taxonomy" id="2946593"/>
    <lineage>
        <taxon>Bacteria</taxon>
        <taxon>Pseudomonadati</taxon>
        <taxon>Pseudomonadota</taxon>
        <taxon>Betaproteobacteria</taxon>
        <taxon>Burkholderiales</taxon>
        <taxon>Oxalobacteraceae</taxon>
        <taxon>Oxalobacter</taxon>
    </lineage>
</organism>
<comment type="similarity">
    <text evidence="2">Belongs to the uracil-DNA glycosylase (UDG) superfamily. Type 4 (UDGa) family.</text>
</comment>
<comment type="catalytic activity">
    <reaction evidence="1">
        <text>Hydrolyzes single-stranded DNA or mismatched double-stranded DNA and polynucleotides, releasing free uracil.</text>
        <dbReference type="EC" id="3.2.2.27"/>
    </reaction>
</comment>
<dbReference type="Proteomes" id="UP001164819">
    <property type="component" value="Chromosome"/>
</dbReference>
<dbReference type="NCBIfam" id="TIGR00758">
    <property type="entry name" value="UDG_fam4"/>
    <property type="match status" value="1"/>
</dbReference>